<dbReference type="GeneID" id="69116804"/>
<keyword evidence="1" id="KW-0472">Membrane</keyword>
<evidence type="ECO:0000256" key="1">
    <source>
        <dbReference type="SAM" id="Phobius"/>
    </source>
</evidence>
<dbReference type="RefSeq" id="WP_232571597.1">
    <property type="nucleotide sequence ID" value="NZ_CP089466.1"/>
</dbReference>
<feature type="transmembrane region" description="Helical" evidence="1">
    <location>
        <begin position="40"/>
        <end position="59"/>
    </location>
</feature>
<keyword evidence="1" id="KW-1133">Transmembrane helix</keyword>
<evidence type="ECO:0000313" key="3">
    <source>
        <dbReference type="Proteomes" id="UP001595660"/>
    </source>
</evidence>
<evidence type="ECO:0000313" key="2">
    <source>
        <dbReference type="EMBL" id="MFC3477271.1"/>
    </source>
</evidence>
<name>A0ABD5NDU7_9EURY</name>
<dbReference type="EMBL" id="JBHRWN010000002">
    <property type="protein sequence ID" value="MFC3477271.1"/>
    <property type="molecule type" value="Genomic_DNA"/>
</dbReference>
<dbReference type="AlphaFoldDB" id="A0ABD5NDU7"/>
<comment type="caution">
    <text evidence="2">The sequence shown here is derived from an EMBL/GenBank/DDBJ whole genome shotgun (WGS) entry which is preliminary data.</text>
</comment>
<reference evidence="2 3" key="1">
    <citation type="journal article" date="2019" name="Int. J. Syst. Evol. Microbiol.">
        <title>The Global Catalogue of Microorganisms (GCM) 10K type strain sequencing project: providing services to taxonomists for standard genome sequencing and annotation.</title>
        <authorList>
            <consortium name="The Broad Institute Genomics Platform"/>
            <consortium name="The Broad Institute Genome Sequencing Center for Infectious Disease"/>
            <person name="Wu L."/>
            <person name="Ma J."/>
        </authorList>
    </citation>
    <scope>NUCLEOTIDE SEQUENCE [LARGE SCALE GENOMIC DNA]</scope>
    <source>
        <strain evidence="2 3">CGMCC 1.12562</strain>
    </source>
</reference>
<sequence length="88" mass="9045">MSESVFSENAFTFREWHAVVLGGAIGALAAYLPVEGFEAVGAGLAVAFALAALGVYRYGSVAGRTVRKEPWYALAGLVAAGAAVRLLA</sequence>
<gene>
    <name evidence="2" type="ORF">ACFOKC_05985</name>
</gene>
<accession>A0ABD5NDU7</accession>
<proteinExistence type="predicted"/>
<keyword evidence="1" id="KW-0812">Transmembrane</keyword>
<protein>
    <submittedName>
        <fullName evidence="2">Uncharacterized protein</fullName>
    </submittedName>
</protein>
<feature type="transmembrane region" description="Helical" evidence="1">
    <location>
        <begin position="16"/>
        <end position="34"/>
    </location>
</feature>
<dbReference type="Proteomes" id="UP001595660">
    <property type="component" value="Unassembled WGS sequence"/>
</dbReference>
<keyword evidence="3" id="KW-1185">Reference proteome</keyword>
<organism evidence="2 3">
    <name type="scientific">Halobacterium litoreum</name>
    <dbReference type="NCBI Taxonomy" id="2039234"/>
    <lineage>
        <taxon>Archaea</taxon>
        <taxon>Methanobacteriati</taxon>
        <taxon>Methanobacteriota</taxon>
        <taxon>Stenosarchaea group</taxon>
        <taxon>Halobacteria</taxon>
        <taxon>Halobacteriales</taxon>
        <taxon>Halobacteriaceae</taxon>
        <taxon>Halobacterium</taxon>
    </lineage>
</organism>